<dbReference type="GO" id="GO:0004516">
    <property type="term" value="F:nicotinate phosphoribosyltransferase activity"/>
    <property type="evidence" value="ECO:0007669"/>
    <property type="project" value="UniProtKB-EC"/>
</dbReference>
<dbReference type="PANTHER" id="PTHR11098:SF1">
    <property type="entry name" value="NICOTINATE PHOSPHORIBOSYLTRANSFERASE"/>
    <property type="match status" value="1"/>
</dbReference>
<protein>
    <recommendedName>
        <fullName evidence="3 9">Nicotinate phosphoribosyltransferase</fullName>
        <ecNumber evidence="3 9">6.3.4.21</ecNumber>
    </recommendedName>
</protein>
<dbReference type="InterPro" id="IPR041525">
    <property type="entry name" value="N/Namide_PRibTrfase"/>
</dbReference>
<comment type="catalytic activity">
    <reaction evidence="8 9">
        <text>5-phospho-alpha-D-ribose 1-diphosphate + nicotinate + ATP + H2O = nicotinate beta-D-ribonucleotide + ADP + phosphate + diphosphate</text>
        <dbReference type="Rhea" id="RHEA:36163"/>
        <dbReference type="ChEBI" id="CHEBI:15377"/>
        <dbReference type="ChEBI" id="CHEBI:30616"/>
        <dbReference type="ChEBI" id="CHEBI:32544"/>
        <dbReference type="ChEBI" id="CHEBI:33019"/>
        <dbReference type="ChEBI" id="CHEBI:43474"/>
        <dbReference type="ChEBI" id="CHEBI:57502"/>
        <dbReference type="ChEBI" id="CHEBI:58017"/>
        <dbReference type="ChEBI" id="CHEBI:456216"/>
        <dbReference type="EC" id="6.3.4.21"/>
    </reaction>
</comment>
<accession>A0ABW4KJF5</accession>
<dbReference type="InterPro" id="IPR041619">
    <property type="entry name" value="NAPRTase_C"/>
</dbReference>
<evidence type="ECO:0000313" key="14">
    <source>
        <dbReference type="Proteomes" id="UP001597301"/>
    </source>
</evidence>
<feature type="domain" description="Nicotinate phosphoribosyltransferase N-terminal" evidence="11">
    <location>
        <begin position="12"/>
        <end position="135"/>
    </location>
</feature>
<dbReference type="Pfam" id="PF04095">
    <property type="entry name" value="NAPRTase"/>
    <property type="match status" value="1"/>
</dbReference>
<dbReference type="SUPFAM" id="SSF51690">
    <property type="entry name" value="Nicotinate/Quinolinate PRTase C-terminal domain-like"/>
    <property type="match status" value="1"/>
</dbReference>
<dbReference type="InterPro" id="IPR013785">
    <property type="entry name" value="Aldolase_TIM"/>
</dbReference>
<keyword evidence="7 9" id="KW-0808">Transferase</keyword>
<dbReference type="EC" id="6.3.4.21" evidence="3 9"/>
<name>A0ABW4KJF5_9BACI</name>
<dbReference type="InterPro" id="IPR040727">
    <property type="entry name" value="NAPRTase_N"/>
</dbReference>
<keyword evidence="13" id="KW-0328">Glycosyltransferase</keyword>
<keyword evidence="4" id="KW-0597">Phosphoprotein</keyword>
<dbReference type="GO" id="GO:0016757">
    <property type="term" value="F:glycosyltransferase activity"/>
    <property type="evidence" value="ECO:0007669"/>
    <property type="project" value="UniProtKB-KW"/>
</dbReference>
<evidence type="ECO:0000256" key="8">
    <source>
        <dbReference type="ARBA" id="ARBA00048668"/>
    </source>
</evidence>
<evidence type="ECO:0000259" key="11">
    <source>
        <dbReference type="Pfam" id="PF17767"/>
    </source>
</evidence>
<dbReference type="NCBIfam" id="NF006695">
    <property type="entry name" value="PRK09243.1-2"/>
    <property type="match status" value="1"/>
</dbReference>
<comment type="pathway">
    <text evidence="1 9">Cofactor biosynthesis; NAD(+) biosynthesis; nicotinate D-ribonucleotide from nicotinate: step 1/1.</text>
</comment>
<evidence type="ECO:0000256" key="2">
    <source>
        <dbReference type="ARBA" id="ARBA00010897"/>
    </source>
</evidence>
<proteinExistence type="inferred from homology"/>
<dbReference type="NCBIfam" id="NF006697">
    <property type="entry name" value="PRK09243.1-4"/>
    <property type="match status" value="1"/>
</dbReference>
<dbReference type="Pfam" id="PF17956">
    <property type="entry name" value="NAPRTase_C"/>
    <property type="match status" value="1"/>
</dbReference>
<dbReference type="InterPro" id="IPR007229">
    <property type="entry name" value="Nic_PRibTrfase-Fam"/>
</dbReference>
<feature type="domain" description="Nicotinate/nicotinamide phosphoribosyltransferase" evidence="10">
    <location>
        <begin position="157"/>
        <end position="336"/>
    </location>
</feature>
<evidence type="ECO:0000256" key="4">
    <source>
        <dbReference type="ARBA" id="ARBA00022553"/>
    </source>
</evidence>
<evidence type="ECO:0000256" key="7">
    <source>
        <dbReference type="ARBA" id="ARBA00022679"/>
    </source>
</evidence>
<evidence type="ECO:0000256" key="3">
    <source>
        <dbReference type="ARBA" id="ARBA00013236"/>
    </source>
</evidence>
<dbReference type="PANTHER" id="PTHR11098">
    <property type="entry name" value="NICOTINATE PHOSPHORIBOSYLTRANSFERASE"/>
    <property type="match status" value="1"/>
</dbReference>
<organism evidence="13 14">
    <name type="scientific">Siminovitchia sediminis</name>
    <dbReference type="NCBI Taxonomy" id="1274353"/>
    <lineage>
        <taxon>Bacteria</taxon>
        <taxon>Bacillati</taxon>
        <taxon>Bacillota</taxon>
        <taxon>Bacilli</taxon>
        <taxon>Bacillales</taxon>
        <taxon>Bacillaceae</taxon>
        <taxon>Siminovitchia</taxon>
    </lineage>
</organism>
<evidence type="ECO:0000256" key="9">
    <source>
        <dbReference type="RuleBase" id="RU365100"/>
    </source>
</evidence>
<dbReference type="InterPro" id="IPR036068">
    <property type="entry name" value="Nicotinate_pribotase-like_C"/>
</dbReference>
<comment type="caution">
    <text evidence="13">The sequence shown here is derived from an EMBL/GenBank/DDBJ whole genome shotgun (WGS) entry which is preliminary data.</text>
</comment>
<evidence type="ECO:0000256" key="5">
    <source>
        <dbReference type="ARBA" id="ARBA00022598"/>
    </source>
</evidence>
<evidence type="ECO:0000256" key="1">
    <source>
        <dbReference type="ARBA" id="ARBA00004952"/>
    </source>
</evidence>
<evidence type="ECO:0000259" key="10">
    <source>
        <dbReference type="Pfam" id="PF04095"/>
    </source>
</evidence>
<evidence type="ECO:0000313" key="13">
    <source>
        <dbReference type="EMBL" id="MFD1707391.1"/>
    </source>
</evidence>
<dbReference type="Gene3D" id="3.20.140.10">
    <property type="entry name" value="nicotinate phosphoribosyltransferase"/>
    <property type="match status" value="1"/>
</dbReference>
<dbReference type="CDD" id="cd01570">
    <property type="entry name" value="NAPRTase_A"/>
    <property type="match status" value="1"/>
</dbReference>
<comment type="function">
    <text evidence="9">Catalyzes the first step in the biosynthesis of NAD from nicotinic acid, the ATP-dependent synthesis of beta-nicotinate D-ribonucleotide from nicotinate and 5-phospho-D-ribose 1-phosphate.</text>
</comment>
<keyword evidence="14" id="KW-1185">Reference proteome</keyword>
<evidence type="ECO:0000259" key="12">
    <source>
        <dbReference type="Pfam" id="PF17956"/>
    </source>
</evidence>
<gene>
    <name evidence="13" type="ORF">ACFSCZ_11695</name>
</gene>
<comment type="PTM">
    <text evidence="9">Transiently phosphorylated on a His residue during the reaction cycle. Phosphorylation strongly increases the affinity for substrates and increases the rate of nicotinate D-ribonucleotide production. Dephosphorylation regenerates the low-affinity form of the enzyme, leading to product release.</text>
</comment>
<evidence type="ECO:0000256" key="6">
    <source>
        <dbReference type="ARBA" id="ARBA00022642"/>
    </source>
</evidence>
<dbReference type="EMBL" id="JBHUEO010000032">
    <property type="protein sequence ID" value="MFD1707391.1"/>
    <property type="molecule type" value="Genomic_DNA"/>
</dbReference>
<dbReference type="NCBIfam" id="TIGR01513">
    <property type="entry name" value="NAPRTase_put"/>
    <property type="match status" value="1"/>
</dbReference>
<dbReference type="RefSeq" id="WP_380774114.1">
    <property type="nucleotide sequence ID" value="NZ_JBHUEO010000032.1"/>
</dbReference>
<dbReference type="Pfam" id="PF17767">
    <property type="entry name" value="NAPRTase_N"/>
    <property type="match status" value="1"/>
</dbReference>
<dbReference type="SUPFAM" id="SSF54675">
    <property type="entry name" value="Nicotinate/Quinolinate PRTase N-terminal domain-like"/>
    <property type="match status" value="1"/>
</dbReference>
<reference evidence="14" key="1">
    <citation type="journal article" date="2019" name="Int. J. Syst. Evol. Microbiol.">
        <title>The Global Catalogue of Microorganisms (GCM) 10K type strain sequencing project: providing services to taxonomists for standard genome sequencing and annotation.</title>
        <authorList>
            <consortium name="The Broad Institute Genomics Platform"/>
            <consortium name="The Broad Institute Genome Sequencing Center for Infectious Disease"/>
            <person name="Wu L."/>
            <person name="Ma J."/>
        </authorList>
    </citation>
    <scope>NUCLEOTIDE SEQUENCE [LARGE SCALE GENOMIC DNA]</scope>
    <source>
        <strain evidence="14">CGMCC 1.12295</strain>
    </source>
</reference>
<dbReference type="Proteomes" id="UP001597301">
    <property type="component" value="Unassembled WGS sequence"/>
</dbReference>
<sequence length="491" mass="56314">MKYYHPDDSLMLHTDLYQINMAKTYWEDGIHNRKAVFDLYFRKLPFKNGYAIFAGLERAIHYLNELRFTESDIRYLKEMEYDDGFIDYLANLRFSGTVRAMHEGEIVFNNEPIMQIEAPLAEAQLVETALLNIVNYQTLIATKASRIREVVGEGAALEFGTRRAQEMDAALWGTRAAYIGGFDATSNVRAGKLFGMPVSGTHAHSFVQAYRDDYTAFRKYAESHRDCVFLVDTYDTLRSGVPAAIQVAKEMGDQINFIGIRIDSGDMAFLSKEARKMLDEAGFPNAKIVASSDLDEYTIFHLKAQGAKIDSWGVGTKLITAYDQPALGAVYKIVAIEDEHGQWQDTIKISGNAEKVTTPGRKKVYRIINRLNHKSEGDYITLWDEDPQSEEKLKMFHPVHTFISKYVTNFEAKNLLQDIFVDGKLVYEIPELDEIKAYAQKNLDILWDEYRRILNPEEYPVDLSQKCWDNKMRNIEEVKKKTDALREKPGF</sequence>
<dbReference type="InterPro" id="IPR006405">
    <property type="entry name" value="Nic_PRibTrfase_pncB"/>
</dbReference>
<comment type="similarity">
    <text evidence="2 9">Belongs to the NAPRTase family.</text>
</comment>
<dbReference type="NCBIfam" id="NF006694">
    <property type="entry name" value="PRK09243.1-1"/>
    <property type="match status" value="1"/>
</dbReference>
<dbReference type="Gene3D" id="3.20.20.70">
    <property type="entry name" value="Aldolase class I"/>
    <property type="match status" value="1"/>
</dbReference>
<feature type="domain" description="Nicotinate phosphoribosyltransferase C-terminal" evidence="12">
    <location>
        <begin position="361"/>
        <end position="470"/>
    </location>
</feature>
<keyword evidence="6 9" id="KW-0662">Pyridine nucleotide biosynthesis</keyword>
<dbReference type="PIRSF" id="PIRSF000484">
    <property type="entry name" value="NAPRT"/>
    <property type="match status" value="1"/>
</dbReference>
<dbReference type="NCBIfam" id="NF009131">
    <property type="entry name" value="PRK12484.1"/>
    <property type="match status" value="1"/>
</dbReference>
<keyword evidence="5 9" id="KW-0436">Ligase</keyword>